<dbReference type="GO" id="GO:0016491">
    <property type="term" value="F:oxidoreductase activity"/>
    <property type="evidence" value="ECO:0007669"/>
    <property type="project" value="UniProtKB-KW"/>
</dbReference>
<feature type="transmembrane region" description="Helical" evidence="1">
    <location>
        <begin position="102"/>
        <end position="121"/>
    </location>
</feature>
<keyword evidence="1" id="KW-0812">Transmembrane</keyword>
<dbReference type="InterPro" id="IPR005804">
    <property type="entry name" value="FA_desaturase_dom"/>
</dbReference>
<accession>A0ABV8UG22</accession>
<dbReference type="PANTHER" id="PTHR19353">
    <property type="entry name" value="FATTY ACID DESATURASE 2"/>
    <property type="match status" value="1"/>
</dbReference>
<feature type="transmembrane region" description="Helical" evidence="1">
    <location>
        <begin position="158"/>
        <end position="178"/>
    </location>
</feature>
<keyword evidence="1" id="KW-1133">Transmembrane helix</keyword>
<dbReference type="Proteomes" id="UP001595799">
    <property type="component" value="Unassembled WGS sequence"/>
</dbReference>
<organism evidence="3 4">
    <name type="scientific">Fodinicurvata halophila</name>
    <dbReference type="NCBI Taxonomy" id="1419723"/>
    <lineage>
        <taxon>Bacteria</taxon>
        <taxon>Pseudomonadati</taxon>
        <taxon>Pseudomonadota</taxon>
        <taxon>Alphaproteobacteria</taxon>
        <taxon>Rhodospirillales</taxon>
        <taxon>Rhodovibrionaceae</taxon>
        <taxon>Fodinicurvata</taxon>
    </lineage>
</organism>
<dbReference type="EC" id="1.14.19.-" evidence="3"/>
<protein>
    <submittedName>
        <fullName evidence="3">Fatty acid desaturase</fullName>
        <ecNumber evidence="3">1.14.19.-</ecNumber>
    </submittedName>
</protein>
<reference evidence="4" key="1">
    <citation type="journal article" date="2019" name="Int. J. Syst. Evol. Microbiol.">
        <title>The Global Catalogue of Microorganisms (GCM) 10K type strain sequencing project: providing services to taxonomists for standard genome sequencing and annotation.</title>
        <authorList>
            <consortium name="The Broad Institute Genomics Platform"/>
            <consortium name="The Broad Institute Genome Sequencing Center for Infectious Disease"/>
            <person name="Wu L."/>
            <person name="Ma J."/>
        </authorList>
    </citation>
    <scope>NUCLEOTIDE SEQUENCE [LARGE SCALE GENOMIC DNA]</scope>
    <source>
        <strain evidence="4">CECT 8472</strain>
    </source>
</reference>
<comment type="caution">
    <text evidence="3">The sequence shown here is derived from an EMBL/GenBank/DDBJ whole genome shotgun (WGS) entry which is preliminary data.</text>
</comment>
<evidence type="ECO:0000256" key="1">
    <source>
        <dbReference type="SAM" id="Phobius"/>
    </source>
</evidence>
<dbReference type="Pfam" id="PF00487">
    <property type="entry name" value="FA_desaturase"/>
    <property type="match status" value="1"/>
</dbReference>
<proteinExistence type="predicted"/>
<feature type="domain" description="Fatty acid desaturase" evidence="2">
    <location>
        <begin position="3"/>
        <end position="245"/>
    </location>
</feature>
<evidence type="ECO:0000259" key="2">
    <source>
        <dbReference type="Pfam" id="PF00487"/>
    </source>
</evidence>
<dbReference type="InterPro" id="IPR012171">
    <property type="entry name" value="Fatty_acid_desaturase"/>
</dbReference>
<name>A0ABV8UG22_9PROT</name>
<evidence type="ECO:0000313" key="3">
    <source>
        <dbReference type="EMBL" id="MFC4350211.1"/>
    </source>
</evidence>
<sequence length="290" mass="33702">MAFAPLAALFLVRIFIIQHDCGHYSFFRSRRANNVTGFFCGLLTLTPYTSWRRQHAGHHGVWNDLDRRETGADIYSSCLTTEEYLALSRRKRWEYRAARHPVVANLVLPPLIFFVLYRLPFDMPRNWKRERRGVYLTNIALVGLLGSLGLVLGFGQVALVQVPVMILASIIGVWLFSVQHRSEKAQWFRHEQWDAQAASLQGSTFLRLPGPLRWFTGNIGYHHVHHLNPRIPNYRLRDCHAALSDLREVPQLSFRDAMRALWFVLWDERLGKMVTIREMKREQLPSRAAA</sequence>
<keyword evidence="1" id="KW-0472">Membrane</keyword>
<keyword evidence="3" id="KW-0560">Oxidoreductase</keyword>
<evidence type="ECO:0000313" key="4">
    <source>
        <dbReference type="Proteomes" id="UP001595799"/>
    </source>
</evidence>
<dbReference type="RefSeq" id="WP_382420435.1">
    <property type="nucleotide sequence ID" value="NZ_JBHSCW010000001.1"/>
</dbReference>
<keyword evidence="4" id="KW-1185">Reference proteome</keyword>
<dbReference type="PANTHER" id="PTHR19353:SF73">
    <property type="entry name" value="FATTY ACID DESATURASE"/>
    <property type="match status" value="1"/>
</dbReference>
<gene>
    <name evidence="3" type="ORF">ACFOW6_01510</name>
</gene>
<dbReference type="EMBL" id="JBHSCW010000001">
    <property type="protein sequence ID" value="MFC4350211.1"/>
    <property type="molecule type" value="Genomic_DNA"/>
</dbReference>
<feature type="transmembrane region" description="Helical" evidence="1">
    <location>
        <begin position="133"/>
        <end position="152"/>
    </location>
</feature>